<evidence type="ECO:0000313" key="2">
    <source>
        <dbReference type="EMBL" id="KAK3377414.1"/>
    </source>
</evidence>
<dbReference type="Pfam" id="PF06985">
    <property type="entry name" value="HET"/>
    <property type="match status" value="1"/>
</dbReference>
<dbReference type="PANTHER" id="PTHR24148:SF64">
    <property type="entry name" value="HETEROKARYON INCOMPATIBILITY DOMAIN-CONTAINING PROTEIN"/>
    <property type="match status" value="1"/>
</dbReference>
<dbReference type="EMBL" id="JAULSN010000003">
    <property type="protein sequence ID" value="KAK3377414.1"/>
    <property type="molecule type" value="Genomic_DNA"/>
</dbReference>
<comment type="caution">
    <text evidence="2">The sequence shown here is derived from an EMBL/GenBank/DDBJ whole genome shotgun (WGS) entry which is preliminary data.</text>
</comment>
<dbReference type="AlphaFoldDB" id="A0AAE0NCB6"/>
<evidence type="ECO:0000313" key="3">
    <source>
        <dbReference type="Proteomes" id="UP001287356"/>
    </source>
</evidence>
<dbReference type="InterPro" id="IPR010730">
    <property type="entry name" value="HET"/>
</dbReference>
<name>A0AAE0NCB6_9PEZI</name>
<accession>A0AAE0NCB6</accession>
<evidence type="ECO:0000259" key="1">
    <source>
        <dbReference type="Pfam" id="PF06985"/>
    </source>
</evidence>
<keyword evidence="3" id="KW-1185">Reference proteome</keyword>
<dbReference type="Proteomes" id="UP001287356">
    <property type="component" value="Unassembled WGS sequence"/>
</dbReference>
<protein>
    <submittedName>
        <fullName evidence="2">Heterokaryon incompatibility protein-domain-containing protein</fullName>
    </submittedName>
</protein>
<organism evidence="2 3">
    <name type="scientific">Lasiosphaeria ovina</name>
    <dbReference type="NCBI Taxonomy" id="92902"/>
    <lineage>
        <taxon>Eukaryota</taxon>
        <taxon>Fungi</taxon>
        <taxon>Dikarya</taxon>
        <taxon>Ascomycota</taxon>
        <taxon>Pezizomycotina</taxon>
        <taxon>Sordariomycetes</taxon>
        <taxon>Sordariomycetidae</taxon>
        <taxon>Sordariales</taxon>
        <taxon>Lasiosphaeriaceae</taxon>
        <taxon>Lasiosphaeria</taxon>
    </lineage>
</organism>
<feature type="domain" description="Heterokaryon incompatibility" evidence="1">
    <location>
        <begin position="123"/>
        <end position="287"/>
    </location>
</feature>
<reference evidence="2" key="1">
    <citation type="journal article" date="2023" name="Mol. Phylogenet. Evol.">
        <title>Genome-scale phylogeny and comparative genomics of the fungal order Sordariales.</title>
        <authorList>
            <person name="Hensen N."/>
            <person name="Bonometti L."/>
            <person name="Westerberg I."/>
            <person name="Brannstrom I.O."/>
            <person name="Guillou S."/>
            <person name="Cros-Aarteil S."/>
            <person name="Calhoun S."/>
            <person name="Haridas S."/>
            <person name="Kuo A."/>
            <person name="Mondo S."/>
            <person name="Pangilinan J."/>
            <person name="Riley R."/>
            <person name="LaButti K."/>
            <person name="Andreopoulos B."/>
            <person name="Lipzen A."/>
            <person name="Chen C."/>
            <person name="Yan M."/>
            <person name="Daum C."/>
            <person name="Ng V."/>
            <person name="Clum A."/>
            <person name="Steindorff A."/>
            <person name="Ohm R.A."/>
            <person name="Martin F."/>
            <person name="Silar P."/>
            <person name="Natvig D.O."/>
            <person name="Lalanne C."/>
            <person name="Gautier V."/>
            <person name="Ament-Velasquez S.L."/>
            <person name="Kruys A."/>
            <person name="Hutchinson M.I."/>
            <person name="Powell A.J."/>
            <person name="Barry K."/>
            <person name="Miller A.N."/>
            <person name="Grigoriev I.V."/>
            <person name="Debuchy R."/>
            <person name="Gladieux P."/>
            <person name="Hiltunen Thoren M."/>
            <person name="Johannesson H."/>
        </authorList>
    </citation>
    <scope>NUCLEOTIDE SEQUENCE</scope>
    <source>
        <strain evidence="2">CBS 958.72</strain>
    </source>
</reference>
<dbReference type="InterPro" id="IPR052895">
    <property type="entry name" value="HetReg/Transcr_Mod"/>
</dbReference>
<dbReference type="PANTHER" id="PTHR24148">
    <property type="entry name" value="ANKYRIN REPEAT DOMAIN-CONTAINING PROTEIN 39 HOMOLOG-RELATED"/>
    <property type="match status" value="1"/>
</dbReference>
<gene>
    <name evidence="2" type="ORF">B0T24DRAFT_621173</name>
</gene>
<sequence>MRPSPIHEPSISLRAGFSTAKADLNHNQPLMISEPMLPRLAERIADCSIAPQVQQSSESRSQLSSMPAKRYDVLYESTGEPFQYSSLEHHDSVRLLRLQAFKANSDVHSCSFVDVSLSTNPEYEVLSGFWGDQSSFQPAPLLVDGRMCKTTPELAQALYKSHHRERPRFFWIQSLCVDPRNLRERGGQTARVRDILLSAQRLIVWLGAAEDDSHHVFEHLSQFAHLVSEDNWPPPLLPDPMYGRETPCLPGAAGAKARVRPYTGNAAAAFVKLCSRPWFYRPWTLPELALSKNILIICGDHQLRQVPWYNPIALLVEADQPHHQFPASHGVTFFADLNIPVVDAVSHVRSLSFHPHIPYHPVCTGLRMGDAYRIVRNCRANDRRDSVFAMAALEPVAPIDIDYQLSVSEVFQQATFALMRMHRSIQVLRRLASPSRAPDLPSWTLDFSTPLETIGAIWTLPGSRFLKDRVSPKLNDEEVDAQRRGPWPRDSQAQPRFERGKLTIPGRLIEIVAAVGPPMPATVATDQTSGAFTDILAAWEELASRLQPTKRFPQSIADAFFDTLVANDTHDVLRNSPPRPLVSPVAERARQWYVRHGTGILQQADREYFTALNDGTSAHAQPATSPHDVLYDVGQIWRSSSEGEGSSQEFRRRIARACACKRFFITDQGSMGLAPPEVTERDVVVFVPTGTFPLFLRPRVSEGATTAYELLGEGFLYDWWRHIEPILEYRINMGSYWDLLTEFVIV</sequence>
<reference evidence="2" key="2">
    <citation type="submission" date="2023-06" db="EMBL/GenBank/DDBJ databases">
        <authorList>
            <consortium name="Lawrence Berkeley National Laboratory"/>
            <person name="Haridas S."/>
            <person name="Hensen N."/>
            <person name="Bonometti L."/>
            <person name="Westerberg I."/>
            <person name="Brannstrom I.O."/>
            <person name="Guillou S."/>
            <person name="Cros-Aarteil S."/>
            <person name="Calhoun S."/>
            <person name="Kuo A."/>
            <person name="Mondo S."/>
            <person name="Pangilinan J."/>
            <person name="Riley R."/>
            <person name="Labutti K."/>
            <person name="Andreopoulos B."/>
            <person name="Lipzen A."/>
            <person name="Chen C."/>
            <person name="Yanf M."/>
            <person name="Daum C."/>
            <person name="Ng V."/>
            <person name="Clum A."/>
            <person name="Steindorff A."/>
            <person name="Ohm R."/>
            <person name="Martin F."/>
            <person name="Silar P."/>
            <person name="Natvig D."/>
            <person name="Lalanne C."/>
            <person name="Gautier V."/>
            <person name="Ament-Velasquez S.L."/>
            <person name="Kruys A."/>
            <person name="Hutchinson M.I."/>
            <person name="Powell A.J."/>
            <person name="Barry K."/>
            <person name="Miller A.N."/>
            <person name="Grigoriev I.V."/>
            <person name="Debuchy R."/>
            <person name="Gladieux P."/>
            <person name="Thoren M.H."/>
            <person name="Johannesson H."/>
        </authorList>
    </citation>
    <scope>NUCLEOTIDE SEQUENCE</scope>
    <source>
        <strain evidence="2">CBS 958.72</strain>
    </source>
</reference>
<proteinExistence type="predicted"/>